<keyword evidence="4 11" id="KW-0812">Transmembrane</keyword>
<dbReference type="PANTHER" id="PTHR43394">
    <property type="entry name" value="ATP-DEPENDENT PERMEASE MDL1, MITOCHONDRIAL"/>
    <property type="match status" value="1"/>
</dbReference>
<organism evidence="14 15">
    <name type="scientific">Tetraodon nigroviridis</name>
    <name type="common">Spotted green pufferfish</name>
    <name type="synonym">Chelonodon nigroviridis</name>
    <dbReference type="NCBI Taxonomy" id="99883"/>
    <lineage>
        <taxon>Eukaryota</taxon>
        <taxon>Metazoa</taxon>
        <taxon>Chordata</taxon>
        <taxon>Craniata</taxon>
        <taxon>Vertebrata</taxon>
        <taxon>Euteleostomi</taxon>
        <taxon>Actinopterygii</taxon>
        <taxon>Neopterygii</taxon>
        <taxon>Teleostei</taxon>
        <taxon>Neoteleostei</taxon>
        <taxon>Acanthomorphata</taxon>
        <taxon>Eupercaria</taxon>
        <taxon>Tetraodontiformes</taxon>
        <taxon>Tetradontoidea</taxon>
        <taxon>Tetraodontidae</taxon>
        <taxon>Tetraodon</taxon>
    </lineage>
</organism>
<dbReference type="InterPro" id="IPR003593">
    <property type="entry name" value="AAA+_ATPase"/>
</dbReference>
<keyword evidence="3" id="KW-0813">Transport</keyword>
<sequence length="738" mass="82911">MQTTSLFPLFFLGFDVCAVQVIHLAQVSLLSTPHSLVTLWVGSVIRACLLAVLALRCPSGLPRMSRSEGFQSILVLCFHFPVYATLLAALGQPTVEQLWGWHRWDRVCHVYATTLLAWLYWSHYASALLLSCCKAISALLRRAPAEEPKAGTTPPLRRLYHFTRPYLWRFAGVLLLVILSSYGEMAMPHYTGRVADWIMNKEAPEAFTNAITVMALLTIASALSELVCDLMYTITTTRIYRTVQELVFEAVLKQELAFFDSRKPGELVSHITTSTNRMSEILSQEMSYLMWYVSRFVFLIFFMLTQSWKMLLLTWMGLPICWVVAKFAGNFQESISKRLQDSLAEANQVATETFSHIKTVKSFANEDGETERYRGRLDNTYRINKLESVAYAVNMWSSTLSSLAMKVCVLYYGGILVTRGDVSSGDLVSFILYELQFSSAVESVMTSYPKVRAAIGAAEKSFEILDRKPNVPADGHLCPQHLKGCVEFRNVSFSYSEKTDQNHFVLKDVSFKLNPGRITALVGRNSSGKSTCVKLLERFYQPQAGGILLDGQPLQDYKDQYLHQKIAVVSQDCVLFARPIRENITYGLEDVPEDEIYRAAKLASAHDFIMKLPNGYDTDAGEGGGQVSGGQKQRIAIARALIRRPTLLILDCATSDLDSHTEYLVNQALFEQINCTVLLISRNMSVVEKADHIVVLGDGTVKEEGSHAELMTKGSFYTELVKTESKSFHRQEKDENDP</sequence>
<reference evidence="15" key="1">
    <citation type="journal article" date="2004" name="Nature">
        <title>Genome duplication in the teleost fish Tetraodon nigroviridis reveals the early vertebrate proto-karyotype.</title>
        <authorList>
            <person name="Jaillon O."/>
            <person name="Aury J.-M."/>
            <person name="Brunet F."/>
            <person name="Petit J.-L."/>
            <person name="Stange-Thomann N."/>
            <person name="Mauceli E."/>
            <person name="Bouneau L."/>
            <person name="Fischer C."/>
            <person name="Ozouf-Costaz C."/>
            <person name="Bernot A."/>
            <person name="Nicaud S."/>
            <person name="Jaffe D."/>
            <person name="Fisher S."/>
            <person name="Lutfalla G."/>
            <person name="Dossat C."/>
            <person name="Segurens B."/>
            <person name="Dasilva C."/>
            <person name="Salanoubat M."/>
            <person name="Levy M."/>
            <person name="Boudet N."/>
            <person name="Castellano S."/>
            <person name="Anthouard V."/>
            <person name="Jubin C."/>
            <person name="Castelli V."/>
            <person name="Katinka M."/>
            <person name="Vacherie B."/>
            <person name="Biemont C."/>
            <person name="Skalli Z."/>
            <person name="Cattolico L."/>
            <person name="Poulain J."/>
            <person name="De Berardinis V."/>
            <person name="Cruaud C."/>
            <person name="Duprat S."/>
            <person name="Brottier P."/>
            <person name="Coutanceau J.-P."/>
            <person name="Gouzy J."/>
            <person name="Parra G."/>
            <person name="Lardier G."/>
            <person name="Chapple C."/>
            <person name="McKernan K.J."/>
            <person name="McEwan P."/>
            <person name="Bosak S."/>
            <person name="Kellis M."/>
            <person name="Volff J.-N."/>
            <person name="Guigo R."/>
            <person name="Zody M.C."/>
            <person name="Mesirov J."/>
            <person name="Lindblad-Toh K."/>
            <person name="Birren B."/>
            <person name="Nusbaum C."/>
            <person name="Kahn D."/>
            <person name="Robinson-Rechavi M."/>
            <person name="Laudet V."/>
            <person name="Schachter V."/>
            <person name="Quetier F."/>
            <person name="Saurin W."/>
            <person name="Scarpelli C."/>
            <person name="Wincker P."/>
            <person name="Lander E.S."/>
            <person name="Weissenbach J."/>
            <person name="Roest Crollius H."/>
        </authorList>
    </citation>
    <scope>NUCLEOTIDE SEQUENCE [LARGE SCALE GENOMIC DNA]</scope>
</reference>
<evidence type="ECO:0000256" key="4">
    <source>
        <dbReference type="ARBA" id="ARBA00022692"/>
    </source>
</evidence>
<keyword evidence="5" id="KW-0547">Nucleotide-binding</keyword>
<dbReference type="Pfam" id="PF00664">
    <property type="entry name" value="ABC_membrane"/>
    <property type="match status" value="1"/>
</dbReference>
<dbReference type="Gene3D" id="3.40.50.300">
    <property type="entry name" value="P-loop containing nucleotide triphosphate hydrolases"/>
    <property type="match status" value="1"/>
</dbReference>
<dbReference type="PROSITE" id="PS00211">
    <property type="entry name" value="ABC_TRANSPORTER_1"/>
    <property type="match status" value="1"/>
</dbReference>
<proteinExistence type="inferred from homology"/>
<evidence type="ECO:0000256" key="3">
    <source>
        <dbReference type="ARBA" id="ARBA00022448"/>
    </source>
</evidence>
<feature type="transmembrane region" description="Helical" evidence="11">
    <location>
        <begin position="69"/>
        <end position="90"/>
    </location>
</feature>
<keyword evidence="10 11" id="KW-0472">Membrane</keyword>
<dbReference type="GO" id="GO:0005524">
    <property type="term" value="F:ATP binding"/>
    <property type="evidence" value="ECO:0007669"/>
    <property type="project" value="UniProtKB-KW"/>
</dbReference>
<feature type="transmembrane region" description="Helical" evidence="11">
    <location>
        <begin position="110"/>
        <end position="132"/>
    </location>
</feature>
<name>H3C9C5_TETNG</name>
<reference evidence="14" key="3">
    <citation type="submission" date="2025-09" db="UniProtKB">
        <authorList>
            <consortium name="Ensembl"/>
        </authorList>
    </citation>
    <scope>IDENTIFICATION</scope>
</reference>
<dbReference type="InterPro" id="IPR003439">
    <property type="entry name" value="ABC_transporter-like_ATP-bd"/>
</dbReference>
<comment type="similarity">
    <text evidence="2">Belongs to the ABC transporter superfamily. ABCB family. MHC peptide exporter (TC 3.A.1.209) subfamily.</text>
</comment>
<dbReference type="CDD" id="cd18589">
    <property type="entry name" value="ABC_6TM_TAP1"/>
    <property type="match status" value="1"/>
</dbReference>
<protein>
    <submittedName>
        <fullName evidence="14">Transporter 1, ATP-binding cassette, sub-family B (MDR/TAP)</fullName>
    </submittedName>
</protein>
<dbReference type="PANTHER" id="PTHR43394:SF13">
    <property type="entry name" value="ANTIGEN PEPTIDE TRANSPORTER 1"/>
    <property type="match status" value="1"/>
</dbReference>
<keyword evidence="7" id="KW-0571">Peptide transport</keyword>
<dbReference type="InParanoid" id="H3C9C5"/>
<keyword evidence="9 11" id="KW-1133">Transmembrane helix</keyword>
<keyword evidence="6" id="KW-0067">ATP-binding</keyword>
<evidence type="ECO:0000256" key="8">
    <source>
        <dbReference type="ARBA" id="ARBA00022967"/>
    </source>
</evidence>
<evidence type="ECO:0000313" key="15">
    <source>
        <dbReference type="Proteomes" id="UP000007303"/>
    </source>
</evidence>
<feature type="domain" description="ABC transporter" evidence="12">
    <location>
        <begin position="486"/>
        <end position="723"/>
    </location>
</feature>
<accession>H3C9C5</accession>
<feature type="transmembrane region" description="Helical" evidence="11">
    <location>
        <begin position="207"/>
        <end position="232"/>
    </location>
</feature>
<dbReference type="PRINTS" id="PR01896">
    <property type="entry name" value="TAP1PROTEIN"/>
</dbReference>
<comment type="subcellular location">
    <subcellularLocation>
        <location evidence="1">Endomembrane system</location>
        <topology evidence="1">Multi-pass membrane protein</topology>
    </subcellularLocation>
</comment>
<dbReference type="STRING" id="99883.ENSTNIP00000004847"/>
<keyword evidence="8" id="KW-1278">Translocase</keyword>
<dbReference type="GO" id="GO:0012505">
    <property type="term" value="C:endomembrane system"/>
    <property type="evidence" value="ECO:0007669"/>
    <property type="project" value="UniProtKB-SubCell"/>
</dbReference>
<feature type="domain" description="ABC transmembrane type-1" evidence="13">
    <location>
        <begin position="171"/>
        <end position="453"/>
    </location>
</feature>
<reference evidence="14" key="2">
    <citation type="submission" date="2025-08" db="UniProtKB">
        <authorList>
            <consortium name="Ensembl"/>
        </authorList>
    </citation>
    <scope>IDENTIFICATION</scope>
</reference>
<dbReference type="GO" id="GO:0015421">
    <property type="term" value="F:ABC-type oligopeptide transporter activity"/>
    <property type="evidence" value="ECO:0007669"/>
    <property type="project" value="TreeGrafter"/>
</dbReference>
<dbReference type="GO" id="GO:0016020">
    <property type="term" value="C:membrane"/>
    <property type="evidence" value="ECO:0007669"/>
    <property type="project" value="InterPro"/>
</dbReference>
<dbReference type="OMA" id="LTMPLMD"/>
<dbReference type="InterPro" id="IPR017871">
    <property type="entry name" value="ABC_transporter-like_CS"/>
</dbReference>
<evidence type="ECO:0000259" key="12">
    <source>
        <dbReference type="PROSITE" id="PS50893"/>
    </source>
</evidence>
<evidence type="ECO:0000256" key="7">
    <source>
        <dbReference type="ARBA" id="ARBA00022856"/>
    </source>
</evidence>
<dbReference type="PROSITE" id="PS50929">
    <property type="entry name" value="ABC_TM1F"/>
    <property type="match status" value="1"/>
</dbReference>
<dbReference type="GeneTree" id="ENSGT00940000159023"/>
<dbReference type="Ensembl" id="ENSTNIT00000004993.1">
    <property type="protein sequence ID" value="ENSTNIP00000004847.1"/>
    <property type="gene ID" value="ENSTNIG00000002352.1"/>
</dbReference>
<dbReference type="InterPro" id="IPR011527">
    <property type="entry name" value="ABC1_TM_dom"/>
</dbReference>
<dbReference type="Gene3D" id="1.20.1560.10">
    <property type="entry name" value="ABC transporter type 1, transmembrane domain"/>
    <property type="match status" value="1"/>
</dbReference>
<evidence type="ECO:0000256" key="1">
    <source>
        <dbReference type="ARBA" id="ARBA00004127"/>
    </source>
</evidence>
<evidence type="ECO:0000256" key="9">
    <source>
        <dbReference type="ARBA" id="ARBA00022989"/>
    </source>
</evidence>
<dbReference type="AlphaFoldDB" id="H3C9C5"/>
<evidence type="ECO:0000256" key="11">
    <source>
        <dbReference type="SAM" id="Phobius"/>
    </source>
</evidence>
<evidence type="ECO:0000256" key="10">
    <source>
        <dbReference type="ARBA" id="ARBA00023136"/>
    </source>
</evidence>
<evidence type="ECO:0000256" key="6">
    <source>
        <dbReference type="ARBA" id="ARBA00022840"/>
    </source>
</evidence>
<dbReference type="PROSITE" id="PS50893">
    <property type="entry name" value="ABC_TRANSPORTER_2"/>
    <property type="match status" value="1"/>
</dbReference>
<dbReference type="FunFam" id="3.40.50.300:FF:000140">
    <property type="entry name" value="Lipid A export ATP-binding/permease protein MsbA"/>
    <property type="match status" value="1"/>
</dbReference>
<dbReference type="SUPFAM" id="SSF90123">
    <property type="entry name" value="ABC transporter transmembrane region"/>
    <property type="match status" value="1"/>
</dbReference>
<dbReference type="SUPFAM" id="SSF52540">
    <property type="entry name" value="P-loop containing nucleoside triphosphate hydrolases"/>
    <property type="match status" value="1"/>
</dbReference>
<evidence type="ECO:0000256" key="5">
    <source>
        <dbReference type="ARBA" id="ARBA00022741"/>
    </source>
</evidence>
<evidence type="ECO:0000313" key="14">
    <source>
        <dbReference type="Ensembl" id="ENSTNIP00000004847.1"/>
    </source>
</evidence>
<evidence type="ECO:0000256" key="2">
    <source>
        <dbReference type="ARBA" id="ARBA00006493"/>
    </source>
</evidence>
<dbReference type="HOGENOM" id="CLU_000604_84_3_1"/>
<dbReference type="InterPro" id="IPR027417">
    <property type="entry name" value="P-loop_NTPase"/>
</dbReference>
<dbReference type="Proteomes" id="UP000007303">
    <property type="component" value="Unassembled WGS sequence"/>
</dbReference>
<dbReference type="GO" id="GO:0016887">
    <property type="term" value="F:ATP hydrolysis activity"/>
    <property type="evidence" value="ECO:0007669"/>
    <property type="project" value="InterPro"/>
</dbReference>
<dbReference type="SMART" id="SM00382">
    <property type="entry name" value="AAA"/>
    <property type="match status" value="1"/>
</dbReference>
<evidence type="ECO:0000259" key="13">
    <source>
        <dbReference type="PROSITE" id="PS50929"/>
    </source>
</evidence>
<dbReference type="InterPro" id="IPR036640">
    <property type="entry name" value="ABC1_TM_sf"/>
</dbReference>
<feature type="transmembrane region" description="Helical" evidence="11">
    <location>
        <begin position="34"/>
        <end position="57"/>
    </location>
</feature>
<dbReference type="Pfam" id="PF00005">
    <property type="entry name" value="ABC_tran"/>
    <property type="match status" value="1"/>
</dbReference>
<dbReference type="InterPro" id="IPR039421">
    <property type="entry name" value="Type_1_exporter"/>
</dbReference>
<keyword evidence="15" id="KW-1185">Reference proteome</keyword>
<feature type="transmembrane region" description="Helical" evidence="11">
    <location>
        <begin position="166"/>
        <end position="187"/>
    </location>
</feature>
<keyword evidence="7" id="KW-0653">Protein transport</keyword>